<name>A0AAD9E5K3_9PEZI</name>
<evidence type="ECO:0000313" key="3">
    <source>
        <dbReference type="Proteomes" id="UP001243330"/>
    </source>
</evidence>
<dbReference type="Proteomes" id="UP001243330">
    <property type="component" value="Unassembled WGS sequence"/>
</dbReference>
<evidence type="ECO:0000313" key="2">
    <source>
        <dbReference type="EMBL" id="KAK1838424.1"/>
    </source>
</evidence>
<comment type="caution">
    <text evidence="2">The sequence shown here is derived from an EMBL/GenBank/DDBJ whole genome shotgun (WGS) entry which is preliminary data.</text>
</comment>
<accession>A0AAD9E5K3</accession>
<organism evidence="2 3">
    <name type="scientific">Colletotrichum chrysophilum</name>
    <dbReference type="NCBI Taxonomy" id="1836956"/>
    <lineage>
        <taxon>Eukaryota</taxon>
        <taxon>Fungi</taxon>
        <taxon>Dikarya</taxon>
        <taxon>Ascomycota</taxon>
        <taxon>Pezizomycotina</taxon>
        <taxon>Sordariomycetes</taxon>
        <taxon>Hypocreomycetidae</taxon>
        <taxon>Glomerellales</taxon>
        <taxon>Glomerellaceae</taxon>
        <taxon>Colletotrichum</taxon>
        <taxon>Colletotrichum gloeosporioides species complex</taxon>
    </lineage>
</organism>
<feature type="compositionally biased region" description="Low complexity" evidence="1">
    <location>
        <begin position="50"/>
        <end position="81"/>
    </location>
</feature>
<feature type="non-terminal residue" evidence="2">
    <location>
        <position position="147"/>
    </location>
</feature>
<dbReference type="AlphaFoldDB" id="A0AAD9E5K3"/>
<keyword evidence="3" id="KW-1185">Reference proteome</keyword>
<sequence length="147" mass="16102">MTPWSILFPLPLSTKPPSAKTFPLSSPPTPPSKLLRNSAAPQRSLARRCSPPLSSTARTPPSSASWRSTSTSSRPCSSCPPSMLVRPFPRPASGNTPWSPPCRVSLRRWYMLPYCRPRTTSVPAAGGTLRPRRTIFVVAAKMSRRLC</sequence>
<protein>
    <submittedName>
        <fullName evidence="2">Uncharacterized protein</fullName>
    </submittedName>
</protein>
<gene>
    <name evidence="2" type="ORF">CCHR01_18948</name>
</gene>
<dbReference type="EMBL" id="JAQOWY010000832">
    <property type="protein sequence ID" value="KAK1838424.1"/>
    <property type="molecule type" value="Genomic_DNA"/>
</dbReference>
<reference evidence="2" key="1">
    <citation type="submission" date="2023-01" db="EMBL/GenBank/DDBJ databases">
        <title>Colletotrichum chrysophilum M932 genome sequence.</title>
        <authorList>
            <person name="Baroncelli R."/>
        </authorList>
    </citation>
    <scope>NUCLEOTIDE SEQUENCE</scope>
    <source>
        <strain evidence="2">M932</strain>
    </source>
</reference>
<evidence type="ECO:0000256" key="1">
    <source>
        <dbReference type="SAM" id="MobiDB-lite"/>
    </source>
</evidence>
<proteinExistence type="predicted"/>
<feature type="region of interest" description="Disordered" evidence="1">
    <location>
        <begin position="1"/>
        <end position="81"/>
    </location>
</feature>